<evidence type="ECO:0000313" key="1">
    <source>
        <dbReference type="EMBL" id="KAF7360882.1"/>
    </source>
</evidence>
<name>A0A8H7D688_9AGAR</name>
<sequence>MAPTITTSQDLISHFSGYVSIIGLATTTAADLAPYFAPAIQLDGKTLTVEEFRAIIPPNTEITAERFAADVENRILAMRLRVHVPATGFRMIEHVMYELDEQWRTKNIERVYAVESDEGN</sequence>
<dbReference type="AlphaFoldDB" id="A0A8H7D688"/>
<accession>A0A8H7D688</accession>
<proteinExistence type="predicted"/>
<protein>
    <submittedName>
        <fullName evidence="1">Uncharacterized protein</fullName>
    </submittedName>
</protein>
<reference evidence="1" key="1">
    <citation type="submission" date="2020-05" db="EMBL/GenBank/DDBJ databases">
        <title>Mycena genomes resolve the evolution of fungal bioluminescence.</title>
        <authorList>
            <person name="Tsai I.J."/>
        </authorList>
    </citation>
    <scope>NUCLEOTIDE SEQUENCE</scope>
    <source>
        <strain evidence="1">160909Yilan</strain>
    </source>
</reference>
<keyword evidence="2" id="KW-1185">Reference proteome</keyword>
<dbReference type="Proteomes" id="UP000623467">
    <property type="component" value="Unassembled WGS sequence"/>
</dbReference>
<gene>
    <name evidence="1" type="ORF">MSAN_01117900</name>
</gene>
<organism evidence="1 2">
    <name type="scientific">Mycena sanguinolenta</name>
    <dbReference type="NCBI Taxonomy" id="230812"/>
    <lineage>
        <taxon>Eukaryota</taxon>
        <taxon>Fungi</taxon>
        <taxon>Dikarya</taxon>
        <taxon>Basidiomycota</taxon>
        <taxon>Agaricomycotina</taxon>
        <taxon>Agaricomycetes</taxon>
        <taxon>Agaricomycetidae</taxon>
        <taxon>Agaricales</taxon>
        <taxon>Marasmiineae</taxon>
        <taxon>Mycenaceae</taxon>
        <taxon>Mycena</taxon>
    </lineage>
</organism>
<dbReference type="OrthoDB" id="2850098at2759"/>
<dbReference type="EMBL" id="JACAZH010000008">
    <property type="protein sequence ID" value="KAF7360882.1"/>
    <property type="molecule type" value="Genomic_DNA"/>
</dbReference>
<evidence type="ECO:0000313" key="2">
    <source>
        <dbReference type="Proteomes" id="UP000623467"/>
    </source>
</evidence>
<comment type="caution">
    <text evidence="1">The sequence shown here is derived from an EMBL/GenBank/DDBJ whole genome shotgun (WGS) entry which is preliminary data.</text>
</comment>